<keyword evidence="3" id="KW-1185">Reference proteome</keyword>
<dbReference type="AlphaFoldDB" id="A0A3N6P2U3"/>
<sequence length="385" mass="42448">MSPSPAGLHPLQILCALALVVVLAGCVAVPGTDGTGTELEERITDAQPPTEIAATLEVRSQVDGEMTRYEDEVWFRGDGTSRIETHDGDLVVTDGETRWHHDREDDSVRTIELDPEAPSTLDGLYAQQERYLTAEEYVLTDVDETSIEDRDAYHLTYDPPEGETVDRSIDVLVGDTEYVLALETSERDVDDRRVDEVQVWLDRETLFPVRHRVSGDGVELETTYRDLVIEPGLEDDLFEPPSASDAESDDGEVEIELPSIDHFESVDRANASVPFAVAEPDPESIPDGLEADGISRYEFPDENRTQVSLFYRGEAGTVSVTTSDGPRSFATEGDPIDLGDESGSIESTDEGTELQWSCEDRYYSVFVSDGLEENVALEIADSIGC</sequence>
<dbReference type="Proteomes" id="UP000282323">
    <property type="component" value="Unassembled WGS sequence"/>
</dbReference>
<name>A0A3N6P2U3_NATCH</name>
<dbReference type="PANTHER" id="PTHR37507:SF2">
    <property type="entry name" value="SPORULATION PROTEIN YDCC"/>
    <property type="match status" value="1"/>
</dbReference>
<dbReference type="InterPro" id="IPR029046">
    <property type="entry name" value="LolA/LolB/LppX"/>
</dbReference>
<dbReference type="RefSeq" id="WP_124196979.1">
    <property type="nucleotide sequence ID" value="NZ_REGA01000019.1"/>
</dbReference>
<evidence type="ECO:0000313" key="3">
    <source>
        <dbReference type="Proteomes" id="UP000282323"/>
    </source>
</evidence>
<protein>
    <submittedName>
        <fullName evidence="2">Outer membrane lipoprotein carrier protein LolA</fullName>
    </submittedName>
</protein>
<gene>
    <name evidence="2" type="ORF">EA473_18055</name>
</gene>
<dbReference type="Gene3D" id="2.50.20.10">
    <property type="entry name" value="Lipoprotein localisation LolA/LolB/LppX"/>
    <property type="match status" value="1"/>
</dbReference>
<dbReference type="PANTHER" id="PTHR37507">
    <property type="entry name" value="SPORULATION PROTEIN YDCC"/>
    <property type="match status" value="1"/>
</dbReference>
<organism evidence="2 3">
    <name type="scientific">Natrarchaeobius chitinivorans</name>
    <dbReference type="NCBI Taxonomy" id="1679083"/>
    <lineage>
        <taxon>Archaea</taxon>
        <taxon>Methanobacteriati</taxon>
        <taxon>Methanobacteriota</taxon>
        <taxon>Stenosarchaea group</taxon>
        <taxon>Halobacteria</taxon>
        <taxon>Halobacteriales</taxon>
        <taxon>Natrialbaceae</taxon>
        <taxon>Natrarchaeobius</taxon>
    </lineage>
</organism>
<keyword evidence="2" id="KW-0449">Lipoprotein</keyword>
<comment type="caution">
    <text evidence="2">The sequence shown here is derived from an EMBL/GenBank/DDBJ whole genome shotgun (WGS) entry which is preliminary data.</text>
</comment>
<proteinExistence type="predicted"/>
<evidence type="ECO:0000313" key="2">
    <source>
        <dbReference type="EMBL" id="RQG91939.1"/>
    </source>
</evidence>
<evidence type="ECO:0000256" key="1">
    <source>
        <dbReference type="SAM" id="MobiDB-lite"/>
    </source>
</evidence>
<dbReference type="InterPro" id="IPR052944">
    <property type="entry name" value="Sporulation_related"/>
</dbReference>
<dbReference type="SUPFAM" id="SSF89392">
    <property type="entry name" value="Prokaryotic lipoproteins and lipoprotein localization factors"/>
    <property type="match status" value="1"/>
</dbReference>
<accession>A0A3N6P2U3</accession>
<dbReference type="OrthoDB" id="137725at2157"/>
<feature type="region of interest" description="Disordered" evidence="1">
    <location>
        <begin position="321"/>
        <end position="351"/>
    </location>
</feature>
<dbReference type="EMBL" id="REGA01000019">
    <property type="protein sequence ID" value="RQG91939.1"/>
    <property type="molecule type" value="Genomic_DNA"/>
</dbReference>
<reference evidence="2 3" key="1">
    <citation type="submission" date="2018-10" db="EMBL/GenBank/DDBJ databases">
        <title>Natrarchaeobius chitinivorans gen. nov., sp. nov., and Natrarchaeobius haloalkaliphilus sp. nov., alkaliphilic, chitin-utilizing haloarchaea from hypersaline alkaline lakes.</title>
        <authorList>
            <person name="Sorokin D.Y."/>
            <person name="Elcheninov A.G."/>
            <person name="Kostrikina N.A."/>
            <person name="Bale N.J."/>
            <person name="Sinninghe Damste J.S."/>
            <person name="Khijniak T.V."/>
            <person name="Kublanov I.V."/>
            <person name="Toshchakov S.V."/>
        </authorList>
    </citation>
    <scope>NUCLEOTIDE SEQUENCE [LARGE SCALE GENOMIC DNA]</scope>
    <source>
        <strain evidence="2 3">AArcht4T</strain>
    </source>
</reference>